<sequence length="126" mass="14636">MIGGMEWQESLEIGGLDMIVLIFLFAYLSNVLAFDLFGDNVKKILGKKFLKPDADYYIQHHDETAFYLSSLWQQVLNKSDECGKEAERYLEYLRSPCISTLLFVTSLYRRTEKGMEDAVRDYAKDI</sequence>
<keyword evidence="1" id="KW-1133">Transmembrane helix</keyword>
<dbReference type="AlphaFoldDB" id="A0A4P9YC43"/>
<proteinExistence type="predicted"/>
<gene>
    <name evidence="2" type="ORF">ROZALSC1DRAFT_31230</name>
</gene>
<reference evidence="3" key="1">
    <citation type="journal article" date="2018" name="Nat. Microbiol.">
        <title>Leveraging single-cell genomics to expand the fungal tree of life.</title>
        <authorList>
            <person name="Ahrendt S.R."/>
            <person name="Quandt C.A."/>
            <person name="Ciobanu D."/>
            <person name="Clum A."/>
            <person name="Salamov A."/>
            <person name="Andreopoulos B."/>
            <person name="Cheng J.F."/>
            <person name="Woyke T."/>
            <person name="Pelin A."/>
            <person name="Henrissat B."/>
            <person name="Reynolds N.K."/>
            <person name="Benny G.L."/>
            <person name="Smith M.E."/>
            <person name="James T.Y."/>
            <person name="Grigoriev I.V."/>
        </authorList>
    </citation>
    <scope>NUCLEOTIDE SEQUENCE [LARGE SCALE GENOMIC DNA]</scope>
    <source>
        <strain evidence="3">CSF55</strain>
    </source>
</reference>
<keyword evidence="1" id="KW-0472">Membrane</keyword>
<evidence type="ECO:0000313" key="2">
    <source>
        <dbReference type="EMBL" id="RKP16913.1"/>
    </source>
</evidence>
<accession>A0A4P9YC43</accession>
<evidence type="ECO:0000313" key="3">
    <source>
        <dbReference type="Proteomes" id="UP000281549"/>
    </source>
</evidence>
<protein>
    <submittedName>
        <fullName evidence="2">Uncharacterized protein</fullName>
    </submittedName>
</protein>
<organism evidence="2 3">
    <name type="scientific">Rozella allomycis (strain CSF55)</name>
    <dbReference type="NCBI Taxonomy" id="988480"/>
    <lineage>
        <taxon>Eukaryota</taxon>
        <taxon>Fungi</taxon>
        <taxon>Fungi incertae sedis</taxon>
        <taxon>Cryptomycota</taxon>
        <taxon>Cryptomycota incertae sedis</taxon>
        <taxon>Rozella</taxon>
    </lineage>
</organism>
<dbReference type="Proteomes" id="UP000281549">
    <property type="component" value="Unassembled WGS sequence"/>
</dbReference>
<name>A0A4P9YC43_ROZAC</name>
<dbReference type="EMBL" id="ML006147">
    <property type="protein sequence ID" value="RKP16913.1"/>
    <property type="molecule type" value="Genomic_DNA"/>
</dbReference>
<feature type="transmembrane region" description="Helical" evidence="1">
    <location>
        <begin position="18"/>
        <end position="38"/>
    </location>
</feature>
<evidence type="ECO:0000256" key="1">
    <source>
        <dbReference type="SAM" id="Phobius"/>
    </source>
</evidence>
<keyword evidence="1" id="KW-0812">Transmembrane</keyword>